<keyword evidence="4" id="KW-1185">Reference proteome</keyword>
<protein>
    <submittedName>
        <fullName evidence="3">Uncharacterized protein</fullName>
    </submittedName>
</protein>
<evidence type="ECO:0000313" key="3">
    <source>
        <dbReference type="EMBL" id="MDL2076581.1"/>
    </source>
</evidence>
<feature type="transmembrane region" description="Helical" evidence="2">
    <location>
        <begin position="31"/>
        <end position="51"/>
    </location>
</feature>
<dbReference type="EMBL" id="JASJUS010000006">
    <property type="protein sequence ID" value="MDL2076581.1"/>
    <property type="molecule type" value="Genomic_DNA"/>
</dbReference>
<evidence type="ECO:0000313" key="4">
    <source>
        <dbReference type="Proteomes" id="UP001241926"/>
    </source>
</evidence>
<name>A0ABT7IVG6_9ACTN</name>
<proteinExistence type="predicted"/>
<dbReference type="RefSeq" id="WP_250742149.1">
    <property type="nucleotide sequence ID" value="NZ_JASJUS010000006.1"/>
</dbReference>
<gene>
    <name evidence="3" type="ORF">QNN03_09045</name>
</gene>
<reference evidence="3 4" key="1">
    <citation type="submission" date="2023-05" db="EMBL/GenBank/DDBJ databases">
        <title>Streptomyces fuscus sp. nov., a brown-black pigment producing actinomyces isolated from dry sand of Sea duck farm.</title>
        <authorList>
            <person name="Xie J."/>
            <person name="Shen N."/>
        </authorList>
    </citation>
    <scope>NUCLEOTIDE SEQUENCE [LARGE SCALE GENOMIC DNA]</scope>
    <source>
        <strain evidence="3 4">GXMU-J15</strain>
    </source>
</reference>
<organism evidence="3 4">
    <name type="scientific">Streptomyces fuscus</name>
    <dbReference type="NCBI Taxonomy" id="3048495"/>
    <lineage>
        <taxon>Bacteria</taxon>
        <taxon>Bacillati</taxon>
        <taxon>Actinomycetota</taxon>
        <taxon>Actinomycetes</taxon>
        <taxon>Kitasatosporales</taxon>
        <taxon>Streptomycetaceae</taxon>
        <taxon>Streptomyces</taxon>
    </lineage>
</organism>
<feature type="region of interest" description="Disordered" evidence="1">
    <location>
        <begin position="80"/>
        <end position="104"/>
    </location>
</feature>
<sequence>MTISRPLATAVASVTLGLCTGVLTNLVTETWTWTLGLALLACAAGLVLVQWRSTAPRAEPRRTGVRLEVRDHSRAEDIRTVASDGASVHTEVEGGSAYLDSTDRARDADITRRIEGGSTVRRTDTEAGP</sequence>
<keyword evidence="2" id="KW-1133">Transmembrane helix</keyword>
<evidence type="ECO:0000256" key="2">
    <source>
        <dbReference type="SAM" id="Phobius"/>
    </source>
</evidence>
<dbReference type="Proteomes" id="UP001241926">
    <property type="component" value="Unassembled WGS sequence"/>
</dbReference>
<keyword evidence="2" id="KW-0812">Transmembrane</keyword>
<keyword evidence="2" id="KW-0472">Membrane</keyword>
<comment type="caution">
    <text evidence="3">The sequence shown here is derived from an EMBL/GenBank/DDBJ whole genome shotgun (WGS) entry which is preliminary data.</text>
</comment>
<accession>A0ABT7IVG6</accession>
<evidence type="ECO:0000256" key="1">
    <source>
        <dbReference type="SAM" id="MobiDB-lite"/>
    </source>
</evidence>
<feature type="region of interest" description="Disordered" evidence="1">
    <location>
        <begin position="110"/>
        <end position="129"/>
    </location>
</feature>